<dbReference type="Proteomes" id="UP000183461">
    <property type="component" value="Unassembled WGS sequence"/>
</dbReference>
<evidence type="ECO:0000313" key="2">
    <source>
        <dbReference type="Proteomes" id="UP000183461"/>
    </source>
</evidence>
<proteinExistence type="predicted"/>
<dbReference type="EMBL" id="FPIP01000003">
    <property type="protein sequence ID" value="SFW29026.1"/>
    <property type="molecule type" value="Genomic_DNA"/>
</dbReference>
<evidence type="ECO:0000313" key="1">
    <source>
        <dbReference type="EMBL" id="SFW29026.1"/>
    </source>
</evidence>
<dbReference type="RefSeq" id="WP_081367814.1">
    <property type="nucleotide sequence ID" value="NZ_FPIP01000003.1"/>
</dbReference>
<name>A0A1K1N0S6_RUMFL</name>
<organism evidence="1 2">
    <name type="scientific">Ruminococcus flavefaciens</name>
    <dbReference type="NCBI Taxonomy" id="1265"/>
    <lineage>
        <taxon>Bacteria</taxon>
        <taxon>Bacillati</taxon>
        <taxon>Bacillota</taxon>
        <taxon>Clostridia</taxon>
        <taxon>Eubacteriales</taxon>
        <taxon>Oscillospiraceae</taxon>
        <taxon>Ruminococcus</taxon>
    </lineage>
</organism>
<protein>
    <submittedName>
        <fullName evidence="1">Uncharacterized protein</fullName>
    </submittedName>
</protein>
<reference evidence="1 2" key="1">
    <citation type="submission" date="2016-11" db="EMBL/GenBank/DDBJ databases">
        <authorList>
            <person name="Jaros S."/>
            <person name="Januszkiewicz K."/>
            <person name="Wedrychowicz H."/>
        </authorList>
    </citation>
    <scope>NUCLEOTIDE SEQUENCE [LARGE SCALE GENOMIC DNA]</scope>
    <source>
        <strain evidence="1 2">YL228</strain>
    </source>
</reference>
<sequence length="89" mass="9851">MGMELDILGYEKGGYNQESFIAKLDAYNTLITAMQNGLPNDKAKAELELIHQQPMFREKGGFFGKVGFSVKDADAYIADLEKGIAKAFK</sequence>
<dbReference type="AlphaFoldDB" id="A0A1K1N0S6"/>
<gene>
    <name evidence="1" type="ORF">SAMN02910280_1589</name>
</gene>
<accession>A0A1K1N0S6</accession>